<dbReference type="KEGG" id="dci:103516612"/>
<dbReference type="Pfam" id="PF00135">
    <property type="entry name" value="COesterase"/>
    <property type="match status" value="1"/>
</dbReference>
<keyword evidence="3" id="KW-0378">Hydrolase</keyword>
<protein>
    <submittedName>
        <fullName evidence="7">Carboxylesterase 5A-like</fullName>
    </submittedName>
</protein>
<dbReference type="PANTHER" id="PTHR43142">
    <property type="entry name" value="CARBOXYLIC ESTER HYDROLASE"/>
    <property type="match status" value="1"/>
</dbReference>
<proteinExistence type="inferred from homology"/>
<dbReference type="Gene3D" id="3.40.50.1820">
    <property type="entry name" value="alpha/beta hydrolase"/>
    <property type="match status" value="1"/>
</dbReference>
<evidence type="ECO:0000256" key="2">
    <source>
        <dbReference type="ARBA" id="ARBA00022487"/>
    </source>
</evidence>
<keyword evidence="4" id="KW-0325">Glycoprotein</keyword>
<evidence type="ECO:0000256" key="1">
    <source>
        <dbReference type="ARBA" id="ARBA00005964"/>
    </source>
</evidence>
<evidence type="ECO:0000313" key="6">
    <source>
        <dbReference type="Proteomes" id="UP000079169"/>
    </source>
</evidence>
<dbReference type="GeneID" id="103516612"/>
<dbReference type="Proteomes" id="UP000079169">
    <property type="component" value="Unplaced"/>
</dbReference>
<name>A0A1S3DDK3_DIACI</name>
<accession>A0A1S3DDK3</accession>
<evidence type="ECO:0000313" key="7">
    <source>
        <dbReference type="RefSeq" id="XP_008479808.1"/>
    </source>
</evidence>
<dbReference type="InterPro" id="IPR002018">
    <property type="entry name" value="CarbesteraseB"/>
</dbReference>
<feature type="domain" description="Carboxylesterase type B" evidence="5">
    <location>
        <begin position="12"/>
        <end position="169"/>
    </location>
</feature>
<evidence type="ECO:0000259" key="5">
    <source>
        <dbReference type="Pfam" id="PF00135"/>
    </source>
</evidence>
<keyword evidence="2" id="KW-0719">Serine esterase</keyword>
<keyword evidence="6" id="KW-1185">Reference proteome</keyword>
<dbReference type="AlphaFoldDB" id="A0A1S3DDK3"/>
<evidence type="ECO:0000256" key="4">
    <source>
        <dbReference type="ARBA" id="ARBA00023180"/>
    </source>
</evidence>
<dbReference type="SUPFAM" id="SSF53474">
    <property type="entry name" value="alpha/beta-Hydrolases"/>
    <property type="match status" value="1"/>
</dbReference>
<reference evidence="7" key="1">
    <citation type="submission" date="2025-08" db="UniProtKB">
        <authorList>
            <consortium name="RefSeq"/>
        </authorList>
    </citation>
    <scope>IDENTIFICATION</scope>
</reference>
<gene>
    <name evidence="7" type="primary">LOC103516612</name>
</gene>
<dbReference type="STRING" id="121845.A0A1S3DDK3"/>
<dbReference type="InterPro" id="IPR029058">
    <property type="entry name" value="AB_hydrolase_fold"/>
</dbReference>
<dbReference type="GO" id="GO:0052689">
    <property type="term" value="F:carboxylic ester hydrolase activity"/>
    <property type="evidence" value="ECO:0007669"/>
    <property type="project" value="UniProtKB-KW"/>
</dbReference>
<sequence>MAIAVNVKPKEQGVQLKHNEQFVQLFSHTHFLVPMFMSLKYELNSPSRKAPIYCYRFAYDGNLGWFKKLMASSRKIDIPAGVSHVDELGYLLSNDLVDHKKLATEDDRKIVDKFTTLWSNFAKTGNPNPADHQVWSPIESYEQRNYLDIASPSSIVMKKNLDKDKIDFWVNKL</sequence>
<dbReference type="OMA" id="FWERIYS"/>
<evidence type="ECO:0000256" key="3">
    <source>
        <dbReference type="ARBA" id="ARBA00022801"/>
    </source>
</evidence>
<organism evidence="6 7">
    <name type="scientific">Diaphorina citri</name>
    <name type="common">Asian citrus psyllid</name>
    <dbReference type="NCBI Taxonomy" id="121845"/>
    <lineage>
        <taxon>Eukaryota</taxon>
        <taxon>Metazoa</taxon>
        <taxon>Ecdysozoa</taxon>
        <taxon>Arthropoda</taxon>
        <taxon>Hexapoda</taxon>
        <taxon>Insecta</taxon>
        <taxon>Pterygota</taxon>
        <taxon>Neoptera</taxon>
        <taxon>Paraneoptera</taxon>
        <taxon>Hemiptera</taxon>
        <taxon>Sternorrhyncha</taxon>
        <taxon>Psylloidea</taxon>
        <taxon>Psyllidae</taxon>
        <taxon>Diaphorininae</taxon>
        <taxon>Diaphorina</taxon>
    </lineage>
</organism>
<dbReference type="PaxDb" id="121845-A0A1S3DDK3"/>
<comment type="similarity">
    <text evidence="1">Belongs to the type-B carboxylesterase/lipase family.</text>
</comment>
<dbReference type="RefSeq" id="XP_008479808.1">
    <property type="nucleotide sequence ID" value="XM_008481586.3"/>
</dbReference>
<dbReference type="PANTHER" id="PTHR43142:SF1">
    <property type="entry name" value="CARBOXYLIC ESTER HYDROLASE"/>
    <property type="match status" value="1"/>
</dbReference>